<evidence type="ECO:0000313" key="1">
    <source>
        <dbReference type="EMBL" id="KAG0421059.1"/>
    </source>
</evidence>
<proteinExistence type="predicted"/>
<name>A0AC60PJU0_IXOPE</name>
<evidence type="ECO:0000313" key="2">
    <source>
        <dbReference type="Proteomes" id="UP000805193"/>
    </source>
</evidence>
<gene>
    <name evidence="1" type="ORF">HPB47_003043</name>
</gene>
<accession>A0AC60PJU0</accession>
<dbReference type="EMBL" id="JABSTQ010010428">
    <property type="protein sequence ID" value="KAG0421059.1"/>
    <property type="molecule type" value="Genomic_DNA"/>
</dbReference>
<organism evidence="1 2">
    <name type="scientific">Ixodes persulcatus</name>
    <name type="common">Taiga tick</name>
    <dbReference type="NCBI Taxonomy" id="34615"/>
    <lineage>
        <taxon>Eukaryota</taxon>
        <taxon>Metazoa</taxon>
        <taxon>Ecdysozoa</taxon>
        <taxon>Arthropoda</taxon>
        <taxon>Chelicerata</taxon>
        <taxon>Arachnida</taxon>
        <taxon>Acari</taxon>
        <taxon>Parasitiformes</taxon>
        <taxon>Ixodida</taxon>
        <taxon>Ixodoidea</taxon>
        <taxon>Ixodidae</taxon>
        <taxon>Ixodinae</taxon>
        <taxon>Ixodes</taxon>
    </lineage>
</organism>
<protein>
    <submittedName>
        <fullName evidence="1">Uncharacterized protein</fullName>
    </submittedName>
</protein>
<dbReference type="Proteomes" id="UP000805193">
    <property type="component" value="Unassembled WGS sequence"/>
</dbReference>
<reference evidence="1 2" key="1">
    <citation type="journal article" date="2020" name="Cell">
        <title>Large-Scale Comparative Analyses of Tick Genomes Elucidate Their Genetic Diversity and Vector Capacities.</title>
        <authorList>
            <consortium name="Tick Genome and Microbiome Consortium (TIGMIC)"/>
            <person name="Jia N."/>
            <person name="Wang J."/>
            <person name="Shi W."/>
            <person name="Du L."/>
            <person name="Sun Y."/>
            <person name="Zhan W."/>
            <person name="Jiang J.F."/>
            <person name="Wang Q."/>
            <person name="Zhang B."/>
            <person name="Ji P."/>
            <person name="Bell-Sakyi L."/>
            <person name="Cui X.M."/>
            <person name="Yuan T.T."/>
            <person name="Jiang B.G."/>
            <person name="Yang W.F."/>
            <person name="Lam T.T."/>
            <person name="Chang Q.C."/>
            <person name="Ding S.J."/>
            <person name="Wang X.J."/>
            <person name="Zhu J.G."/>
            <person name="Ruan X.D."/>
            <person name="Zhao L."/>
            <person name="Wei J.T."/>
            <person name="Ye R.Z."/>
            <person name="Que T.C."/>
            <person name="Du C.H."/>
            <person name="Zhou Y.H."/>
            <person name="Cheng J.X."/>
            <person name="Dai P.F."/>
            <person name="Guo W.B."/>
            <person name="Han X.H."/>
            <person name="Huang E.J."/>
            <person name="Li L.F."/>
            <person name="Wei W."/>
            <person name="Gao Y.C."/>
            <person name="Liu J.Z."/>
            <person name="Shao H.Z."/>
            <person name="Wang X."/>
            <person name="Wang C.C."/>
            <person name="Yang T.C."/>
            <person name="Huo Q.B."/>
            <person name="Li W."/>
            <person name="Chen H.Y."/>
            <person name="Chen S.E."/>
            <person name="Zhou L.G."/>
            <person name="Ni X.B."/>
            <person name="Tian J.H."/>
            <person name="Sheng Y."/>
            <person name="Liu T."/>
            <person name="Pan Y.S."/>
            <person name="Xia L.Y."/>
            <person name="Li J."/>
            <person name="Zhao F."/>
            <person name="Cao W.C."/>
        </authorList>
    </citation>
    <scope>NUCLEOTIDE SEQUENCE [LARGE SCALE GENOMIC DNA]</scope>
    <source>
        <strain evidence="1">Iper-2018</strain>
    </source>
</reference>
<comment type="caution">
    <text evidence="1">The sequence shown here is derived from an EMBL/GenBank/DDBJ whole genome shotgun (WGS) entry which is preliminary data.</text>
</comment>
<keyword evidence="2" id="KW-1185">Reference proteome</keyword>
<sequence length="188" mass="20944">MDPHFNLPDPLRSGNLEPEQNPLPLNPLKEPSTTTRGDTRVARSWTERDIRGARSRRALVEVGVQRRNRVSLDRQQSQEAQKPVVSQSVVAELAFTALKYRSMQFVIRVLKDRRTRGAPNLGKAISDVAQGLRVVRPSAHGPEKPLGAGLGEEPMPWKEKPHSSDYSDIGVGKETCPGSQQQQQQQQP</sequence>